<comment type="cofactor">
    <cofactor evidence="1">
        <name>FAD</name>
        <dbReference type="ChEBI" id="CHEBI:57692"/>
    </cofactor>
</comment>
<gene>
    <name evidence="7" type="ORF">DY262_04420</name>
</gene>
<comment type="similarity">
    <text evidence="5">Belongs to the L2HGDH family.</text>
</comment>
<evidence type="ECO:0000313" key="8">
    <source>
        <dbReference type="Proteomes" id="UP000261931"/>
    </source>
</evidence>
<accession>A0A372EN34</accession>
<protein>
    <submittedName>
        <fullName evidence="7">NAD(P)/FAD-dependent oxidoreductase</fullName>
    </submittedName>
</protein>
<reference evidence="7 8" key="1">
    <citation type="submission" date="2018-08" db="EMBL/GenBank/DDBJ databases">
        <title>Hydrogenophaga sp. LA-38 isolated from sludge.</title>
        <authorList>
            <person name="Im W.-T."/>
        </authorList>
    </citation>
    <scope>NUCLEOTIDE SEQUENCE [LARGE SCALE GENOMIC DNA]</scope>
    <source>
        <strain evidence="7 8">LA-38</strain>
    </source>
</reference>
<dbReference type="Pfam" id="PF01266">
    <property type="entry name" value="DAO"/>
    <property type="match status" value="1"/>
</dbReference>
<dbReference type="GO" id="GO:0047545">
    <property type="term" value="F:(S)-2-hydroxyglutarate dehydrogenase activity"/>
    <property type="evidence" value="ECO:0007669"/>
    <property type="project" value="TreeGrafter"/>
</dbReference>
<evidence type="ECO:0000256" key="3">
    <source>
        <dbReference type="ARBA" id="ARBA00022827"/>
    </source>
</evidence>
<keyword evidence="4" id="KW-0560">Oxidoreductase</keyword>
<feature type="domain" description="FAD dependent oxidoreductase" evidence="6">
    <location>
        <begin position="7"/>
        <end position="368"/>
    </location>
</feature>
<sequence>MTAERVDAVVVGAGVVGLAVARALAQAGREVLVLEREAAIGTGTSSRNSEVIHAGIYYPAGSLKARLCVQGKRALYAYAAERGIAHRRCGKLIVANTPSQLAGLPGIVAGAVANGVDDLEMLSRDAAREREPALECLGAVLSPSTGIVDSHALMLSLQGDLEADGGMVVCYSGVREIERQGDAWLIVSEDGTPLLARTLVNSAGLHACELAGRIAALPAGSVPTPRYAKGSYFTLAGRSPFQRLIYPAPEPDQHLAGLGVHLTVDLGGQAKFGPDVQWVDRADDLVVDPARGEGFYAAVRRYWPALPDGALQPGYAGLRPKISGPGKPAADFLIQGPAQHGLPGLVNLFGIESPGLTSCLAIGERVREMLAG</sequence>
<dbReference type="PANTHER" id="PTHR43104:SF4">
    <property type="entry name" value="L-2-HYDROXYGLUTARATE DEHYDROGENASE, MITOCHONDRIAL"/>
    <property type="match status" value="1"/>
</dbReference>
<evidence type="ECO:0000256" key="2">
    <source>
        <dbReference type="ARBA" id="ARBA00022630"/>
    </source>
</evidence>
<dbReference type="PANTHER" id="PTHR43104">
    <property type="entry name" value="L-2-HYDROXYGLUTARATE DEHYDROGENASE, MITOCHONDRIAL"/>
    <property type="match status" value="1"/>
</dbReference>
<proteinExistence type="inferred from homology"/>
<dbReference type="EMBL" id="QVLS01000002">
    <property type="protein sequence ID" value="RFP81030.1"/>
    <property type="molecule type" value="Genomic_DNA"/>
</dbReference>
<organism evidence="7 8">
    <name type="scientific">Hydrogenophaga borbori</name>
    <dbReference type="NCBI Taxonomy" id="2294117"/>
    <lineage>
        <taxon>Bacteria</taxon>
        <taxon>Pseudomonadati</taxon>
        <taxon>Pseudomonadota</taxon>
        <taxon>Betaproteobacteria</taxon>
        <taxon>Burkholderiales</taxon>
        <taxon>Comamonadaceae</taxon>
        <taxon>Hydrogenophaga</taxon>
    </lineage>
</organism>
<evidence type="ECO:0000256" key="4">
    <source>
        <dbReference type="ARBA" id="ARBA00023002"/>
    </source>
</evidence>
<keyword evidence="3" id="KW-0274">FAD</keyword>
<dbReference type="InterPro" id="IPR006076">
    <property type="entry name" value="FAD-dep_OxRdtase"/>
</dbReference>
<evidence type="ECO:0000259" key="6">
    <source>
        <dbReference type="Pfam" id="PF01266"/>
    </source>
</evidence>
<dbReference type="Gene3D" id="3.30.9.10">
    <property type="entry name" value="D-Amino Acid Oxidase, subunit A, domain 2"/>
    <property type="match status" value="1"/>
</dbReference>
<keyword evidence="8" id="KW-1185">Reference proteome</keyword>
<dbReference type="RefSeq" id="WP_116957767.1">
    <property type="nucleotide sequence ID" value="NZ_QVLS01000002.1"/>
</dbReference>
<dbReference type="SUPFAM" id="SSF51905">
    <property type="entry name" value="FAD/NAD(P)-binding domain"/>
    <property type="match status" value="1"/>
</dbReference>
<dbReference type="AlphaFoldDB" id="A0A372EN34"/>
<name>A0A372EN34_9BURK</name>
<dbReference type="InterPro" id="IPR036188">
    <property type="entry name" value="FAD/NAD-bd_sf"/>
</dbReference>
<evidence type="ECO:0000313" key="7">
    <source>
        <dbReference type="EMBL" id="RFP81030.1"/>
    </source>
</evidence>
<dbReference type="Proteomes" id="UP000261931">
    <property type="component" value="Unassembled WGS sequence"/>
</dbReference>
<evidence type="ECO:0000256" key="5">
    <source>
        <dbReference type="ARBA" id="ARBA00037941"/>
    </source>
</evidence>
<comment type="caution">
    <text evidence="7">The sequence shown here is derived from an EMBL/GenBank/DDBJ whole genome shotgun (WGS) entry which is preliminary data.</text>
</comment>
<keyword evidence="2" id="KW-0285">Flavoprotein</keyword>
<dbReference type="Gene3D" id="3.50.50.60">
    <property type="entry name" value="FAD/NAD(P)-binding domain"/>
    <property type="match status" value="1"/>
</dbReference>
<evidence type="ECO:0000256" key="1">
    <source>
        <dbReference type="ARBA" id="ARBA00001974"/>
    </source>
</evidence>